<evidence type="ECO:0000256" key="3">
    <source>
        <dbReference type="SAM" id="Phobius"/>
    </source>
</evidence>
<feature type="transmembrane region" description="Helical" evidence="3">
    <location>
        <begin position="89"/>
        <end position="115"/>
    </location>
</feature>
<dbReference type="InterPro" id="IPR008972">
    <property type="entry name" value="Cupredoxin"/>
</dbReference>
<dbReference type="Proteomes" id="UP000662857">
    <property type="component" value="Chromosome"/>
</dbReference>
<feature type="transmembrane region" description="Helical" evidence="3">
    <location>
        <begin position="136"/>
        <end position="157"/>
    </location>
</feature>
<dbReference type="EMBL" id="CP070499">
    <property type="protein sequence ID" value="QSB16512.1"/>
    <property type="molecule type" value="Genomic_DNA"/>
</dbReference>
<sequence>MVVAPAVGAALPHGHYLLLDAVMTLPVAVVAGLAASRWPRQLPPRWRLPAFAVVFTALLVPLGMVQPYAHQLVGGAAGHQHPGGGVAALAIASAVAALAAWPVVLLTALGGGWLIRACGDRRSRRRTLHRLRAARRPLVSVAAGGALLAGVGAAAFLPASPALAQPNGCDTAPQRTYDVAAIDVEITVNRFGDNDPFGYMYVLERNLNAVRAEEAALRRGGELGAIPGGIDHDWPDLVAADPAADQVTPGLRDDLIQPLVVRARLGECIIFKMRNAVQRAPVSGPNNNTMFRFPSGAPRVSIDLQGVAYHPQGGQGGQQVGQTAATMANPGQIVEYKYFLDPAMGEGTRVFRSGGESTQLTAHGLFGAVIVEAPNARWYDPVTGEEQTGTQWSNWEAMVAPGGGNPTFREFALLYHEIGDEDFNLRRPRREGSAVIPGFPEYGEVGNPLPMVDGGPNVDNPTGSGANTSAYRPGSRALNYRAESFYRRLQLETVLVAEAGGDNADATQAQKDNKSLAYSSYTYGDPATPIPRSYLGEPTKTRLAHVGFEQLHVHHLHGGATRWRQNPDADDTDMAGGLRKVPIQNANSIRLDSQTISPEEAFTLEHECGAGGCQQAAGDFLYHCHVAHHYIAGMWGLWRVFDTAQDGLAPLPGANAPPAGVTSAQLLGTTLDDGRTVVLDAEVADPATQAGLETLVESQLPPQGQRWDLGGGELDPQDATVWDWLRTGPANAPVYVGEPETDRVWANYRSANPGQRPALRFNPGNGRPAYPLFTPHLAQRPPFSPNQHSGAPWLGDTATAQRPDGLCPSSAEVREFDITAVSVPIAMTHREVDPDGMLYVLNEDKEELLAGDRPTEPLVVRSNVGDCVAITFGNETDHDDLHKANMHTHFVQFDPLASDGVITGYAYEQSVFPAHRDGRELVSVADPTTITVSQVDRLRPGIAVAVGLGTPEIEIRTIEAINGNQLTLDQPLANSHAAGTPVTVEFTQHRWYSDVDSGTVFWHDHVDGIVSWAHGLFAAHIIEPPGSEYRDPQTGDPVRSGTVVDVVNPDGSVGVGQSGPFREFVIFLHNGRPGQSNLALNFGQECEEGSINLRAEPLGERTPPGDTSEASIHTDPDTTDLRLEYNGARCLNAFDRSPPQNPNDGTVPATVTTVDPHVFSSVTYGEPITPLFRAYAGDDVVIRTIGVNERAEGLRIQGHQFRTERFHPDGALQDTAVTGISERFDYVLDGGAGGPQRFAGDYLYHSTRTFALESGAWGIFRVHDRQQGDLVPLPDNAPPAGSGFPVLSPHTAANPQADPGPAPPSSINPNGTVNQSVVSNGSHVCPPTGPVRVYQVTVFDQPLPTTPFGDAEGIVYALNADVAAIRSGQKPVEPLVLRANEGDCVRLRLTNDIDPDSRVGGTRAGVDLGQLLRNPQLAAGSAVGLNPDTTVPIGGTIEYRFRANREVGTTIFQNLGSPASLRHGAYGLLIVEPRNSQWFDSFTGAALGPNRTSTQAVIRVPGQPDFREFALTMQTTDQQYGRSIIPYMDTIAGNGINGPRAANRPSPPVAGAPPGTEQDEGSFNKGFNHINYRTAPLTSRIGLTNAPGPNDSPNWWEPGFTPAAPYHNALSSNLHGDPATPVFRARAGDRVVFRIGIGASDHLHSVTISGHAFPLEPGITGSQLMASRTLTAGQSLDAWLVGGAGGTRAYAGDYAYRDSRQPWTAAGLWGVFRVQVTGSGGIIPL</sequence>
<gene>
    <name evidence="4" type="ORF">JQS43_09665</name>
</gene>
<proteinExistence type="predicted"/>
<protein>
    <recommendedName>
        <fullName evidence="6">Plastocyanin-like domain-containing protein</fullName>
    </recommendedName>
</protein>
<feature type="region of interest" description="Disordered" evidence="2">
    <location>
        <begin position="1270"/>
        <end position="1311"/>
    </location>
</feature>
<feature type="transmembrane region" description="Helical" evidence="3">
    <location>
        <begin position="48"/>
        <end position="69"/>
    </location>
</feature>
<dbReference type="KEGG" id="nhy:JQS43_09665"/>
<evidence type="ECO:0000256" key="1">
    <source>
        <dbReference type="ARBA" id="ARBA00022723"/>
    </source>
</evidence>
<name>A0A895YKF4_9ACTN</name>
<evidence type="ECO:0000313" key="5">
    <source>
        <dbReference type="Proteomes" id="UP000662857"/>
    </source>
</evidence>
<feature type="transmembrane region" description="Helical" evidence="3">
    <location>
        <begin position="16"/>
        <end position="36"/>
    </location>
</feature>
<dbReference type="SUPFAM" id="SSF49503">
    <property type="entry name" value="Cupredoxins"/>
    <property type="match status" value="5"/>
</dbReference>
<dbReference type="RefSeq" id="WP_239678734.1">
    <property type="nucleotide sequence ID" value="NZ_CP070499.1"/>
</dbReference>
<feature type="region of interest" description="Disordered" evidence="2">
    <location>
        <begin position="1536"/>
        <end position="1568"/>
    </location>
</feature>
<evidence type="ECO:0000256" key="2">
    <source>
        <dbReference type="SAM" id="MobiDB-lite"/>
    </source>
</evidence>
<organism evidence="4 5">
    <name type="scientific">Natronosporangium hydrolyticum</name>
    <dbReference type="NCBI Taxonomy" id="2811111"/>
    <lineage>
        <taxon>Bacteria</taxon>
        <taxon>Bacillati</taxon>
        <taxon>Actinomycetota</taxon>
        <taxon>Actinomycetes</taxon>
        <taxon>Micromonosporales</taxon>
        <taxon>Micromonosporaceae</taxon>
        <taxon>Natronosporangium</taxon>
    </lineage>
</organism>
<keyword evidence="1" id="KW-0479">Metal-binding</keyword>
<evidence type="ECO:0000313" key="4">
    <source>
        <dbReference type="EMBL" id="QSB16512.1"/>
    </source>
</evidence>
<keyword evidence="3" id="KW-0812">Transmembrane</keyword>
<keyword evidence="3" id="KW-0472">Membrane</keyword>
<dbReference type="Gene3D" id="2.60.40.420">
    <property type="entry name" value="Cupredoxins - blue copper proteins"/>
    <property type="match status" value="5"/>
</dbReference>
<accession>A0A895YKF4</accession>
<dbReference type="GO" id="GO:0005507">
    <property type="term" value="F:copper ion binding"/>
    <property type="evidence" value="ECO:0007669"/>
    <property type="project" value="InterPro"/>
</dbReference>
<keyword evidence="5" id="KW-1185">Reference proteome</keyword>
<feature type="region of interest" description="Disordered" evidence="2">
    <location>
        <begin position="1096"/>
        <end position="1119"/>
    </location>
</feature>
<dbReference type="PROSITE" id="PS00080">
    <property type="entry name" value="MULTICOPPER_OXIDASE2"/>
    <property type="match status" value="1"/>
</dbReference>
<keyword evidence="3" id="KW-1133">Transmembrane helix</keyword>
<evidence type="ECO:0008006" key="6">
    <source>
        <dbReference type="Google" id="ProtNLM"/>
    </source>
</evidence>
<dbReference type="InterPro" id="IPR002355">
    <property type="entry name" value="Cu_oxidase_Cu_BS"/>
</dbReference>
<reference evidence="4" key="1">
    <citation type="submission" date="2021-02" db="EMBL/GenBank/DDBJ databases">
        <title>Natrosporangium hydrolyticum gen. nov., sp. nov, a haloalkaliphilic actinobacterium from a soda solonchak soil.</title>
        <authorList>
            <person name="Sorokin D.Y."/>
            <person name="Khijniak T.V."/>
            <person name="Zakharycheva A.P."/>
            <person name="Boueva O.V."/>
            <person name="Ariskina E.V."/>
            <person name="Hahnke R.L."/>
            <person name="Bunk B."/>
            <person name="Sproer C."/>
            <person name="Schumann P."/>
            <person name="Evtushenko L.I."/>
            <person name="Kublanov I.V."/>
        </authorList>
    </citation>
    <scope>NUCLEOTIDE SEQUENCE</scope>
    <source>
        <strain evidence="4">DSM 106523</strain>
    </source>
</reference>